<sequence length="9" mass="1079">MRIPMEMGD</sequence>
<dbReference type="InParanoid" id="B6IEI6"/>
<reference evidence="1 2" key="2">
    <citation type="journal article" date="2011" name="PLoS Genet.">
        <title>Caenorhabditis briggsae recombinant inbred line genotypes reveal inter-strain incompatibility and the evolution of recombination.</title>
        <authorList>
            <person name="Ross J.A."/>
            <person name="Koboldt D.C."/>
            <person name="Staisch J.E."/>
            <person name="Chamberlin H.M."/>
            <person name="Gupta B.P."/>
            <person name="Miller R.D."/>
            <person name="Baird S.E."/>
            <person name="Haag E.S."/>
        </authorList>
    </citation>
    <scope>NUCLEOTIDE SEQUENCE [LARGE SCALE GENOMIC DNA]</scope>
    <source>
        <strain evidence="1 2">AF16</strain>
    </source>
</reference>
<gene>
    <name evidence="1" type="ORF">CBG27891</name>
    <name evidence="1" type="ORF">CBG_27891</name>
</gene>
<dbReference type="RefSeq" id="XP_045097889.1">
    <property type="nucleotide sequence ID" value="XM_045240126.1"/>
</dbReference>
<protein>
    <submittedName>
        <fullName evidence="1">Protein CBG27891</fullName>
    </submittedName>
</protein>
<dbReference type="Proteomes" id="UP000008549">
    <property type="component" value="Unassembled WGS sequence"/>
</dbReference>
<proteinExistence type="predicted"/>
<name>B6IEI6_CAEBR</name>
<dbReference type="GeneID" id="68919340"/>
<evidence type="ECO:0000313" key="2">
    <source>
        <dbReference type="Proteomes" id="UP000008549"/>
    </source>
</evidence>
<reference evidence="1 2" key="1">
    <citation type="journal article" date="2003" name="PLoS Biol.">
        <title>The genome sequence of Caenorhabditis briggsae: a platform for comparative genomics.</title>
        <authorList>
            <person name="Stein L.D."/>
            <person name="Bao Z."/>
            <person name="Blasiar D."/>
            <person name="Blumenthal T."/>
            <person name="Brent M.R."/>
            <person name="Chen N."/>
            <person name="Chinwalla A."/>
            <person name="Clarke L."/>
            <person name="Clee C."/>
            <person name="Coghlan A."/>
            <person name="Coulson A."/>
            <person name="D'Eustachio P."/>
            <person name="Fitch D.H."/>
            <person name="Fulton L.A."/>
            <person name="Fulton R.E."/>
            <person name="Griffiths-Jones S."/>
            <person name="Harris T.W."/>
            <person name="Hillier L.W."/>
            <person name="Kamath R."/>
            <person name="Kuwabara P.E."/>
            <person name="Mardis E.R."/>
            <person name="Marra M.A."/>
            <person name="Miner T.L."/>
            <person name="Minx P."/>
            <person name="Mullikin J.C."/>
            <person name="Plumb R.W."/>
            <person name="Rogers J."/>
            <person name="Schein J.E."/>
            <person name="Sohrmann M."/>
            <person name="Spieth J."/>
            <person name="Stajich J.E."/>
            <person name="Wei C."/>
            <person name="Willey D."/>
            <person name="Wilson R.K."/>
            <person name="Durbin R."/>
            <person name="Waterston R.H."/>
        </authorList>
    </citation>
    <scope>NUCLEOTIDE SEQUENCE [LARGE SCALE GENOMIC DNA]</scope>
    <source>
        <strain evidence="1 2">AF16</strain>
    </source>
</reference>
<dbReference type="EMBL" id="HE601409">
    <property type="protein sequence ID" value="CAR98316.1"/>
    <property type="molecule type" value="Genomic_DNA"/>
</dbReference>
<dbReference type="CTD" id="68919340"/>
<evidence type="ECO:0000313" key="1">
    <source>
        <dbReference type="EMBL" id="CAR98316.1"/>
    </source>
</evidence>
<dbReference type="KEGG" id="cbr:CBG_27891"/>
<organism evidence="1 2">
    <name type="scientific">Caenorhabditis briggsae</name>
    <dbReference type="NCBI Taxonomy" id="6238"/>
    <lineage>
        <taxon>Eukaryota</taxon>
        <taxon>Metazoa</taxon>
        <taxon>Ecdysozoa</taxon>
        <taxon>Nematoda</taxon>
        <taxon>Chromadorea</taxon>
        <taxon>Rhabditida</taxon>
        <taxon>Rhabditina</taxon>
        <taxon>Rhabditomorpha</taxon>
        <taxon>Rhabditoidea</taxon>
        <taxon>Rhabditidae</taxon>
        <taxon>Peloderinae</taxon>
        <taxon>Caenorhabditis</taxon>
    </lineage>
</organism>
<keyword evidence="2" id="KW-1185">Reference proteome</keyword>
<accession>B6IEI6</accession>